<dbReference type="Gene3D" id="3.40.50.720">
    <property type="entry name" value="NAD(P)-binding Rossmann-like Domain"/>
    <property type="match status" value="1"/>
</dbReference>
<dbReference type="InterPro" id="IPR036291">
    <property type="entry name" value="NAD(P)-bd_dom_sf"/>
</dbReference>
<dbReference type="EMBL" id="AUSU01002821">
    <property type="protein sequence ID" value="EPS68013.1"/>
    <property type="molecule type" value="Genomic_DNA"/>
</dbReference>
<gene>
    <name evidence="4" type="ORF">M569_06758</name>
</gene>
<dbReference type="PRINTS" id="PR00081">
    <property type="entry name" value="GDHRDH"/>
</dbReference>
<dbReference type="SUPFAM" id="SSF51735">
    <property type="entry name" value="NAD(P)-binding Rossmann-fold domains"/>
    <property type="match status" value="1"/>
</dbReference>
<keyword evidence="3" id="KW-0472">Membrane</keyword>
<feature type="transmembrane region" description="Helical" evidence="3">
    <location>
        <begin position="24"/>
        <end position="44"/>
    </location>
</feature>
<proteinExistence type="inferred from homology"/>
<reference evidence="4 5" key="1">
    <citation type="journal article" date="2013" name="BMC Genomics">
        <title>The miniature genome of a carnivorous plant Genlisea aurea contains a low number of genes and short non-coding sequences.</title>
        <authorList>
            <person name="Leushkin E.V."/>
            <person name="Sutormin R.A."/>
            <person name="Nabieva E.R."/>
            <person name="Penin A.A."/>
            <person name="Kondrashov A.S."/>
            <person name="Logacheva M.D."/>
        </authorList>
    </citation>
    <scope>NUCLEOTIDE SEQUENCE [LARGE SCALE GENOMIC DNA]</scope>
</reference>
<dbReference type="AlphaFoldDB" id="S8DXK6"/>
<dbReference type="InterPro" id="IPR002347">
    <property type="entry name" value="SDR_fam"/>
</dbReference>
<organism evidence="4 5">
    <name type="scientific">Genlisea aurea</name>
    <dbReference type="NCBI Taxonomy" id="192259"/>
    <lineage>
        <taxon>Eukaryota</taxon>
        <taxon>Viridiplantae</taxon>
        <taxon>Streptophyta</taxon>
        <taxon>Embryophyta</taxon>
        <taxon>Tracheophyta</taxon>
        <taxon>Spermatophyta</taxon>
        <taxon>Magnoliopsida</taxon>
        <taxon>eudicotyledons</taxon>
        <taxon>Gunneridae</taxon>
        <taxon>Pentapetalae</taxon>
        <taxon>asterids</taxon>
        <taxon>lamiids</taxon>
        <taxon>Lamiales</taxon>
        <taxon>Lentibulariaceae</taxon>
        <taxon>Genlisea</taxon>
    </lineage>
</organism>
<dbReference type="Proteomes" id="UP000015453">
    <property type="component" value="Unassembled WGS sequence"/>
</dbReference>
<evidence type="ECO:0000256" key="2">
    <source>
        <dbReference type="ARBA" id="ARBA00023002"/>
    </source>
</evidence>
<comment type="caution">
    <text evidence="4">The sequence shown here is derived from an EMBL/GenBank/DDBJ whole genome shotgun (WGS) entry which is preliminary data.</text>
</comment>
<dbReference type="PANTHER" id="PTHR24320">
    <property type="entry name" value="RETINOL DEHYDROGENASE"/>
    <property type="match status" value="1"/>
</dbReference>
<accession>S8DXK6</accession>
<keyword evidence="5" id="KW-1185">Reference proteome</keyword>
<dbReference type="PANTHER" id="PTHR24320:SF227">
    <property type="entry name" value="RETINOL DEHYDROGENASE 11"/>
    <property type="match status" value="1"/>
</dbReference>
<name>S8DXK6_9LAMI</name>
<evidence type="ECO:0000256" key="1">
    <source>
        <dbReference type="ARBA" id="ARBA00006484"/>
    </source>
</evidence>
<sequence>MEILKATMEAFDFAWNLQFLRMAVMWPLSLMFLYMKLFLEAFFFRNSIYYSRCSLKDSALQASSVSRPVCVITGATSGLGAAAAYALSQEGFYVVLVGRSFRKLSESMSSIRERNRDACLKAFEVDLSSFKSIAKFKNSLEQWLVDSNLHPSIQILINNAGIIATSRRITPEGYDQMLATNYIGAFFLTKLLLPLLENSPSRPRVVNVTSFTHWNVCCANADTETVTGMSFMDSRVYPYAQIYEFSKLCLLASSYELHRQVKSRHLSVVAVDPGTVKTDLLREVPSAVSSFAFAMLKLFRLLHSPETGVIAILNAALAPPEVSGVYFFGGDGRTLKSSPMSYDTKFGGELWRTSCDLMAD</sequence>
<dbReference type="GO" id="GO:0016491">
    <property type="term" value="F:oxidoreductase activity"/>
    <property type="evidence" value="ECO:0007669"/>
    <property type="project" value="UniProtKB-KW"/>
</dbReference>
<evidence type="ECO:0000256" key="3">
    <source>
        <dbReference type="SAM" id="Phobius"/>
    </source>
</evidence>
<evidence type="ECO:0000313" key="4">
    <source>
        <dbReference type="EMBL" id="EPS68013.1"/>
    </source>
</evidence>
<comment type="similarity">
    <text evidence="1">Belongs to the short-chain dehydrogenases/reductases (SDR) family.</text>
</comment>
<protein>
    <submittedName>
        <fullName evidence="4">Uncharacterized protein</fullName>
    </submittedName>
</protein>
<keyword evidence="3" id="KW-0812">Transmembrane</keyword>
<keyword evidence="2" id="KW-0560">Oxidoreductase</keyword>
<dbReference type="OrthoDB" id="542013at2759"/>
<dbReference type="Pfam" id="PF00106">
    <property type="entry name" value="adh_short"/>
    <property type="match status" value="1"/>
</dbReference>
<keyword evidence="3" id="KW-1133">Transmembrane helix</keyword>
<evidence type="ECO:0000313" key="5">
    <source>
        <dbReference type="Proteomes" id="UP000015453"/>
    </source>
</evidence>